<dbReference type="Gene3D" id="1.20.120.30">
    <property type="entry name" value="Aspartate receptor, ligand-binding domain"/>
    <property type="match status" value="1"/>
</dbReference>
<proteinExistence type="inferred from homology"/>
<dbReference type="InterPro" id="IPR004089">
    <property type="entry name" value="MCPsignal_dom"/>
</dbReference>
<dbReference type="FunFam" id="1.10.287.950:FF:000001">
    <property type="entry name" value="Methyl-accepting chemotaxis sensory transducer"/>
    <property type="match status" value="1"/>
</dbReference>
<dbReference type="PANTHER" id="PTHR43531">
    <property type="entry name" value="PROTEIN ICFG"/>
    <property type="match status" value="1"/>
</dbReference>
<dbReference type="InterPro" id="IPR035440">
    <property type="entry name" value="4HB_MCP_dom_sf"/>
</dbReference>
<dbReference type="SMART" id="SM00283">
    <property type="entry name" value="MA"/>
    <property type="match status" value="1"/>
</dbReference>
<evidence type="ECO:0000256" key="9">
    <source>
        <dbReference type="ARBA" id="ARBA00029447"/>
    </source>
</evidence>
<keyword evidence="4" id="KW-0997">Cell inner membrane</keyword>
<keyword evidence="2" id="KW-1003">Cell membrane</keyword>
<dbReference type="SUPFAM" id="SSF47170">
    <property type="entry name" value="Aspartate receptor, ligand-binding domain"/>
    <property type="match status" value="1"/>
</dbReference>
<gene>
    <name evidence="13" type="ORF">EHF44_12645</name>
</gene>
<evidence type="ECO:0000256" key="7">
    <source>
        <dbReference type="ARBA" id="ARBA00023136"/>
    </source>
</evidence>
<evidence type="ECO:0000256" key="11">
    <source>
        <dbReference type="SAM" id="Phobius"/>
    </source>
</evidence>
<accession>A0A3G8H1S8</accession>
<feature type="transmembrane region" description="Helical" evidence="11">
    <location>
        <begin position="188"/>
        <end position="208"/>
    </location>
</feature>
<dbReference type="PROSITE" id="PS50111">
    <property type="entry name" value="CHEMOTAXIS_TRANSDUC_2"/>
    <property type="match status" value="1"/>
</dbReference>
<dbReference type="GO" id="GO:0006935">
    <property type="term" value="P:chemotaxis"/>
    <property type="evidence" value="ECO:0007669"/>
    <property type="project" value="InterPro"/>
</dbReference>
<dbReference type="PRINTS" id="PR00260">
    <property type="entry name" value="CHEMTRNSDUCR"/>
</dbReference>
<dbReference type="InterPro" id="IPR051310">
    <property type="entry name" value="MCP_chemotaxis"/>
</dbReference>
<evidence type="ECO:0000313" key="14">
    <source>
        <dbReference type="Proteomes" id="UP000270411"/>
    </source>
</evidence>
<evidence type="ECO:0000256" key="10">
    <source>
        <dbReference type="PROSITE-ProRule" id="PRU00284"/>
    </source>
</evidence>
<dbReference type="EMBL" id="CP033969">
    <property type="protein sequence ID" value="AZG14215.1"/>
    <property type="molecule type" value="Genomic_DNA"/>
</dbReference>
<keyword evidence="3" id="KW-0488">Methylation</keyword>
<evidence type="ECO:0000259" key="12">
    <source>
        <dbReference type="PROSITE" id="PS50111"/>
    </source>
</evidence>
<dbReference type="AlphaFoldDB" id="A0A3G8H1S8"/>
<keyword evidence="5 11" id="KW-0812">Transmembrane</keyword>
<dbReference type="GO" id="GO:0007165">
    <property type="term" value="P:signal transduction"/>
    <property type="evidence" value="ECO:0007669"/>
    <property type="project" value="UniProtKB-KW"/>
</dbReference>
<dbReference type="GO" id="GO:0005886">
    <property type="term" value="C:plasma membrane"/>
    <property type="evidence" value="ECO:0007669"/>
    <property type="project" value="UniProtKB-SubCell"/>
</dbReference>
<evidence type="ECO:0000313" key="13">
    <source>
        <dbReference type="EMBL" id="AZG14215.1"/>
    </source>
</evidence>
<protein>
    <submittedName>
        <fullName evidence="13">HAMP domain-containing protein</fullName>
    </submittedName>
</protein>
<dbReference type="KEGG" id="cpau:EHF44_12645"/>
<dbReference type="GO" id="GO:0004888">
    <property type="term" value="F:transmembrane signaling receptor activity"/>
    <property type="evidence" value="ECO:0007669"/>
    <property type="project" value="InterPro"/>
</dbReference>
<dbReference type="RefSeq" id="WP_124684053.1">
    <property type="nucleotide sequence ID" value="NZ_CP033969.1"/>
</dbReference>
<name>A0A3G8H1S8_9BURK</name>
<evidence type="ECO:0000256" key="6">
    <source>
        <dbReference type="ARBA" id="ARBA00022989"/>
    </source>
</evidence>
<comment type="subcellular location">
    <subcellularLocation>
        <location evidence="1">Cell inner membrane</location>
        <topology evidence="1">Multi-pass membrane protein</topology>
    </subcellularLocation>
</comment>
<evidence type="ECO:0000256" key="5">
    <source>
        <dbReference type="ARBA" id="ARBA00022692"/>
    </source>
</evidence>
<reference evidence="14" key="1">
    <citation type="submission" date="2018-11" db="EMBL/GenBank/DDBJ databases">
        <title>FDA dAtabase for Regulatory Grade micrObial Sequences (FDA-ARGOS): Supporting development and validation of Infectious Disease Dx tests.</title>
        <authorList>
            <person name="Goldberg B."/>
            <person name="Campos J."/>
            <person name="Tallon L."/>
            <person name="Sadzewicz L."/>
            <person name="Zhao X."/>
            <person name="Vavikolanu K."/>
            <person name="Mehta A."/>
            <person name="Aluvathingal J."/>
            <person name="Nadendla S."/>
            <person name="Geyer C."/>
            <person name="Nandy P."/>
            <person name="Yan Y."/>
            <person name="Sichtig H."/>
        </authorList>
    </citation>
    <scope>NUCLEOTIDE SEQUENCE [LARGE SCALE GENOMIC DNA]</scope>
    <source>
        <strain evidence="14">FDAARGOS_614</strain>
    </source>
</reference>
<comment type="similarity">
    <text evidence="9">Belongs to the methyl-accepting chemotaxis (MCP) protein family.</text>
</comment>
<keyword evidence="8 10" id="KW-0807">Transducer</keyword>
<sequence length="522" mass="55696">MFRNTTIGARLWLLTIVTNLLLLIVGGVGWFGMSRSNDATHQIYEQQLSAATHLAEARSNQLLVRVLLDQAAFATDAADAKARAATAEDFMRQSNAAWQAYLAIPRSPEQARATEDVSDKRQALFEQGVKPMIAALHAGNRDAMMRAVMETIPRLDIAFTAVNTELGRLQVASARSVYQASQQRYDRLLAVSVAVLALGLVFSTVVAWRLRLSIVRPLDVAIARFARMADGDLGTSSARDADAVADEHARNETSRMLGMLDRMQARLAGMVGEVRSGADSIAAASQQIASGNTDLSQRTEQQAASLEETASSMEQLTSTVRHNADSAREASTLAVDARKLAETGSDAVARVQSTMQQIDTGANKVVDIIEVIEKIAFQTNILALNAAVEAARAGEHGRGFAVVAGDVRDLSQRCAAASKEIRALIGASVSNVREGTALVDNAERAMQDIVDAVRRVSDIVGGISAASDEQSRGIEQVNVAVSHMDGMTQQNAALVEQAAAAAGSLEDQAQRLTGLMAAFRLA</sequence>
<evidence type="ECO:0000256" key="8">
    <source>
        <dbReference type="ARBA" id="ARBA00023224"/>
    </source>
</evidence>
<evidence type="ECO:0000256" key="2">
    <source>
        <dbReference type="ARBA" id="ARBA00022475"/>
    </source>
</evidence>
<keyword evidence="7 11" id="KW-0472">Membrane</keyword>
<dbReference type="InterPro" id="IPR003122">
    <property type="entry name" value="Tar_rcpt_lig-bd"/>
</dbReference>
<dbReference type="Pfam" id="PF00015">
    <property type="entry name" value="MCPsignal"/>
    <property type="match status" value="1"/>
</dbReference>
<keyword evidence="6 11" id="KW-1133">Transmembrane helix</keyword>
<evidence type="ECO:0000256" key="3">
    <source>
        <dbReference type="ARBA" id="ARBA00022481"/>
    </source>
</evidence>
<dbReference type="InterPro" id="IPR004090">
    <property type="entry name" value="Chemotax_Me-accpt_rcpt"/>
</dbReference>
<evidence type="ECO:0000256" key="4">
    <source>
        <dbReference type="ARBA" id="ARBA00022519"/>
    </source>
</evidence>
<feature type="domain" description="Methyl-accepting transducer" evidence="12">
    <location>
        <begin position="277"/>
        <end position="506"/>
    </location>
</feature>
<dbReference type="Gene3D" id="1.10.287.950">
    <property type="entry name" value="Methyl-accepting chemotaxis protein"/>
    <property type="match status" value="1"/>
</dbReference>
<evidence type="ECO:0000256" key="1">
    <source>
        <dbReference type="ARBA" id="ARBA00004429"/>
    </source>
</evidence>
<organism evidence="13 14">
    <name type="scientific">Cupriavidus pauculus</name>
    <dbReference type="NCBI Taxonomy" id="82633"/>
    <lineage>
        <taxon>Bacteria</taxon>
        <taxon>Pseudomonadati</taxon>
        <taxon>Pseudomonadota</taxon>
        <taxon>Betaproteobacteria</taxon>
        <taxon>Burkholderiales</taxon>
        <taxon>Burkholderiaceae</taxon>
        <taxon>Cupriavidus</taxon>
    </lineage>
</organism>
<feature type="transmembrane region" description="Helical" evidence="11">
    <location>
        <begin position="12"/>
        <end position="33"/>
    </location>
</feature>
<dbReference type="Proteomes" id="UP000270411">
    <property type="component" value="Chromosome 1"/>
</dbReference>
<dbReference type="Pfam" id="PF02203">
    <property type="entry name" value="TarH"/>
    <property type="match status" value="1"/>
</dbReference>
<dbReference type="SUPFAM" id="SSF58104">
    <property type="entry name" value="Methyl-accepting chemotaxis protein (MCP) signaling domain"/>
    <property type="match status" value="1"/>
</dbReference>
<dbReference type="CDD" id="cd11386">
    <property type="entry name" value="MCP_signal"/>
    <property type="match status" value="1"/>
</dbReference>
<dbReference type="OrthoDB" id="8982326at2"/>
<dbReference type="PANTHER" id="PTHR43531:SF14">
    <property type="entry name" value="METHYL-ACCEPTING CHEMOTAXIS PROTEIN I-RELATED"/>
    <property type="match status" value="1"/>
</dbReference>